<reference evidence="1" key="1">
    <citation type="submission" date="2022-04" db="EMBL/GenBank/DDBJ databases">
        <title>Genome of the entomopathogenic fungus Entomophthora muscae.</title>
        <authorList>
            <person name="Elya C."/>
            <person name="Lovett B.R."/>
            <person name="Lee E."/>
            <person name="Macias A.M."/>
            <person name="Hajek A.E."/>
            <person name="De Bivort B.L."/>
            <person name="Kasson M.T."/>
            <person name="De Fine Licht H.H."/>
            <person name="Stajich J.E."/>
        </authorList>
    </citation>
    <scope>NUCLEOTIDE SEQUENCE</scope>
    <source>
        <strain evidence="1">Berkeley</strain>
    </source>
</reference>
<proteinExistence type="predicted"/>
<evidence type="ECO:0000313" key="2">
    <source>
        <dbReference type="Proteomes" id="UP001165960"/>
    </source>
</evidence>
<dbReference type="Proteomes" id="UP001165960">
    <property type="component" value="Unassembled WGS sequence"/>
</dbReference>
<gene>
    <name evidence="1" type="ORF">DSO57_1032960</name>
</gene>
<sequence length="179" mass="19486">MVKEVIKWSSKVKQLPSWGKPQNPAPSTAVFVKETQTLSSKAQGDVPKGLVPKQGESYQLSPKEKQHQTQMGLCMYCGKVGHSAKSYQALAKVQSPTTLLASSFNKKPSQSYALLPVKLGFSQSYALLPVKLGSSQSSQEGKALLDTGAMRNFISSAKELNVRVFWLPPTHPTSIHCPI</sequence>
<evidence type="ECO:0000313" key="1">
    <source>
        <dbReference type="EMBL" id="KAJ9071868.1"/>
    </source>
</evidence>
<name>A0ACC2TBE3_9FUNG</name>
<protein>
    <submittedName>
        <fullName evidence="1">Uncharacterized protein</fullName>
    </submittedName>
</protein>
<accession>A0ACC2TBE3</accession>
<dbReference type="EMBL" id="QTSX02003093">
    <property type="protein sequence ID" value="KAJ9071868.1"/>
    <property type="molecule type" value="Genomic_DNA"/>
</dbReference>
<comment type="caution">
    <text evidence="1">The sequence shown here is derived from an EMBL/GenBank/DDBJ whole genome shotgun (WGS) entry which is preliminary data.</text>
</comment>
<organism evidence="1 2">
    <name type="scientific">Entomophthora muscae</name>
    <dbReference type="NCBI Taxonomy" id="34485"/>
    <lineage>
        <taxon>Eukaryota</taxon>
        <taxon>Fungi</taxon>
        <taxon>Fungi incertae sedis</taxon>
        <taxon>Zoopagomycota</taxon>
        <taxon>Entomophthoromycotina</taxon>
        <taxon>Entomophthoromycetes</taxon>
        <taxon>Entomophthorales</taxon>
        <taxon>Entomophthoraceae</taxon>
        <taxon>Entomophthora</taxon>
    </lineage>
</organism>
<keyword evidence="2" id="KW-1185">Reference proteome</keyword>